<dbReference type="EMBL" id="JASSPP010000001">
    <property type="protein sequence ID" value="MDK9580012.1"/>
    <property type="molecule type" value="Genomic_DNA"/>
</dbReference>
<dbReference type="InterPro" id="IPR020988">
    <property type="entry name" value="Pept_U32_collagenase"/>
</dbReference>
<dbReference type="Pfam" id="PF12392">
    <property type="entry name" value="DUF3656"/>
    <property type="match status" value="1"/>
</dbReference>
<dbReference type="InterPro" id="IPR001539">
    <property type="entry name" value="Peptidase_U32"/>
</dbReference>
<dbReference type="PANTHER" id="PTHR30217">
    <property type="entry name" value="PEPTIDASE U32 FAMILY"/>
    <property type="match status" value="1"/>
</dbReference>
<keyword evidence="3" id="KW-1185">Reference proteome</keyword>
<accession>A0ABT7HHM3</accession>
<proteinExistence type="predicted"/>
<dbReference type="PROSITE" id="PS01276">
    <property type="entry name" value="PEPTIDASE_U32"/>
    <property type="match status" value="1"/>
</dbReference>
<feature type="domain" description="Peptidase U32 collagenase" evidence="1">
    <location>
        <begin position="360"/>
        <end position="475"/>
    </location>
</feature>
<reference evidence="2 3" key="1">
    <citation type="submission" date="2023-06" db="EMBL/GenBank/DDBJ databases">
        <title>Antibody response to the Sneathia vaginalis cytopathogenic toxin A during pregnancy.</title>
        <authorList>
            <person name="Mccoy Z.T."/>
            <person name="Serrano M.G."/>
            <person name="Spaine K."/>
            <person name="Edwards D.J."/>
            <person name="Buck G.A."/>
            <person name="Jefferson K."/>
        </authorList>
    </citation>
    <scope>NUCLEOTIDE SEQUENCE [LARGE SCALE GENOMIC DNA]</scope>
    <source>
        <strain evidence="2 3">CCUG 42621</strain>
    </source>
</reference>
<evidence type="ECO:0000259" key="1">
    <source>
        <dbReference type="Pfam" id="PF12392"/>
    </source>
</evidence>
<dbReference type="RefSeq" id="WP_285152422.1">
    <property type="nucleotide sequence ID" value="NZ_JASSPP010000001.1"/>
</dbReference>
<dbReference type="PANTHER" id="PTHR30217:SF10">
    <property type="entry name" value="23S RRNA 5-HYDROXYCYTIDINE C2501 SYNTHASE"/>
    <property type="match status" value="1"/>
</dbReference>
<evidence type="ECO:0000313" key="3">
    <source>
        <dbReference type="Proteomes" id="UP001225134"/>
    </source>
</evidence>
<organism evidence="2 3">
    <name type="scientific">Sneathia sanguinegens</name>
    <dbReference type="NCBI Taxonomy" id="40543"/>
    <lineage>
        <taxon>Bacteria</taxon>
        <taxon>Fusobacteriati</taxon>
        <taxon>Fusobacteriota</taxon>
        <taxon>Fusobacteriia</taxon>
        <taxon>Fusobacteriales</taxon>
        <taxon>Leptotrichiaceae</taxon>
        <taxon>Sneathia</taxon>
    </lineage>
</organism>
<name>A0ABT7HHM3_9FUSO</name>
<dbReference type="Pfam" id="PF01136">
    <property type="entry name" value="Peptidase_U32"/>
    <property type="match status" value="1"/>
</dbReference>
<protein>
    <submittedName>
        <fullName evidence="2">U32 family peptidase</fullName>
    </submittedName>
</protein>
<evidence type="ECO:0000313" key="2">
    <source>
        <dbReference type="EMBL" id="MDK9580012.1"/>
    </source>
</evidence>
<dbReference type="Proteomes" id="UP001225134">
    <property type="component" value="Unassembled WGS sequence"/>
</dbReference>
<comment type="caution">
    <text evidence="2">The sequence shown here is derived from an EMBL/GenBank/DDBJ whole genome shotgun (WGS) entry which is preliminary data.</text>
</comment>
<sequence>MNIIGPAGNYEKLEAAIKAGATEVYFGLRGFGARRNNDNLGFKELLDAIDYAHLRGVKCLLTLNTIMKDIELKNVIKNFLPIYEHGIDAVIVQDLGLISILKENFKDLTLHGSTQMTVSNHIEANFLKSIGLSRVVLARELSFEEIKKIRENTDIELEVFVSGAMCISYSGNCYISSFIGGRSGNRGMCAYTCRKQFKQDDNKLRYTLSPNDQLLTFNEIKKLEEIGINAIKIEGRKKNENYVFETVSYYRDVLNNINRPSLSYKLFNRGYSKGYFYLDDKLMNLNYSSNFGYLLASVKNNKIHLYDELETGDGIQFVNSNFQTISGEFVNKIIQNGKKVTKVTKDSYVNLDIPKNTAFIYKNYSKKLNDEIKQKIQNTKRTIDIQAKLKAILGQPLSLTFSYKNFCVEVQTITLNELCKTTISENDIYNKISELGDTTFKLTNLELNYDKVSFIPFSELKEIKRQASEKLKNLILNSYHKDKVEVKYETFPKTNEKKDFIISALVENEEQERACKDFGIKKIYHSGYDISKEKNLNTPEIKNVGTLAYNFEQLLRGKKQNITQSTNWNMNIFNNYSLNFMAKFPNIDTVFLSPELSYKQLKHLTSNSIKKGLVIYGYLKGMYIEHDLLKKSYMQIQGEFYDRYILRKNKLNNVELYLYKPMNLIPKLDLIENLGIDELRLDFTFENYEQVLKILNSLKKRSGTYNPYAFEMGVS</sequence>
<gene>
    <name evidence="2" type="ORF">QQA45_00510</name>
</gene>
<dbReference type="InterPro" id="IPR051454">
    <property type="entry name" value="RNA/ubiquinone_mod_enzymes"/>
</dbReference>